<accession>A0A1V9YTE1</accession>
<evidence type="ECO:0008006" key="4">
    <source>
        <dbReference type="Google" id="ProtNLM"/>
    </source>
</evidence>
<dbReference type="OrthoDB" id="78771at2759"/>
<gene>
    <name evidence="2" type="ORF">ACHHYP_06573</name>
</gene>
<keyword evidence="1" id="KW-0472">Membrane</keyword>
<protein>
    <recommendedName>
        <fullName evidence="4">Transmembrane protein</fullName>
    </recommendedName>
</protein>
<evidence type="ECO:0000256" key="1">
    <source>
        <dbReference type="SAM" id="Phobius"/>
    </source>
</evidence>
<dbReference type="AlphaFoldDB" id="A0A1V9YTE1"/>
<dbReference type="EMBL" id="JNBR01001039">
    <property type="protein sequence ID" value="OQR88880.1"/>
    <property type="molecule type" value="Genomic_DNA"/>
</dbReference>
<keyword evidence="1" id="KW-1133">Transmembrane helix</keyword>
<dbReference type="Proteomes" id="UP000243579">
    <property type="component" value="Unassembled WGS sequence"/>
</dbReference>
<comment type="caution">
    <text evidence="2">The sequence shown here is derived from an EMBL/GenBank/DDBJ whole genome shotgun (WGS) entry which is preliminary data.</text>
</comment>
<evidence type="ECO:0000313" key="2">
    <source>
        <dbReference type="EMBL" id="OQR88880.1"/>
    </source>
</evidence>
<feature type="transmembrane region" description="Helical" evidence="1">
    <location>
        <begin position="31"/>
        <end position="51"/>
    </location>
</feature>
<feature type="transmembrane region" description="Helical" evidence="1">
    <location>
        <begin position="138"/>
        <end position="156"/>
    </location>
</feature>
<keyword evidence="1" id="KW-0812">Transmembrane</keyword>
<evidence type="ECO:0000313" key="3">
    <source>
        <dbReference type="Proteomes" id="UP000243579"/>
    </source>
</evidence>
<reference evidence="2 3" key="1">
    <citation type="journal article" date="2014" name="Genome Biol. Evol.">
        <title>The secreted proteins of Achlya hypogyna and Thraustotheca clavata identify the ancestral oomycete secretome and reveal gene acquisitions by horizontal gene transfer.</title>
        <authorList>
            <person name="Misner I."/>
            <person name="Blouin N."/>
            <person name="Leonard G."/>
            <person name="Richards T.A."/>
            <person name="Lane C.E."/>
        </authorList>
    </citation>
    <scope>NUCLEOTIDE SEQUENCE [LARGE SCALE GENOMIC DNA]</scope>
    <source>
        <strain evidence="2 3">ATCC 48635</strain>
    </source>
</reference>
<keyword evidence="3" id="KW-1185">Reference proteome</keyword>
<name>A0A1V9YTE1_ACHHY</name>
<sequence length="793" mass="86575">MFDRICTHHGYIKQLVCASGTIIYGNPLRPLVLGGINVGTIIFVYSCAFYATSRSQKTSRPSHLLSAAAVAFLDPPDDYNDDEPALGTMSGLFLFRWKRRLQVFDTKLWMCFNHPLRRPSTIAIPVNSMRTRRARAKVFLGLGYLACTIASSISYLKLTSVNLANDFWWVAFNATGLQTFIANWYNWNIWVTPSLLDAHLDSATYASMLSYAADATTPISFAKTYSGVMQYEVASSLPLAIRGLRQTDACLVPWIAAQYCYLDFDRRWEMANSAARQQRCFLEFRTNGAVYLEGPLRNVDWIAFDACWGDAFRTGIASDLALDAAGVAWLAAVKRAATTEDAEVLLWQAKGIASYTTAWQNYKSIGLLNSFNVVNAFGLAYPLTLYATNGSFALATETTRKMYWSFAADLWAVATNGSGATGRSLLRSSARFAFTNTTLGAVYVTNGSMQAPLDPAYAVFESTIGAFGSVDLRHVPFPASLARLARTVHETLNEVVGAVSNDSHAAQKAFKNLFILSAMLAVPSGVNTATLTSVGSNMLCNMKASQLNLTSGYYTYFGYNLPCNSGQGEWIYPYPLQTIFALAASGIAIDAAAAVPVACATEMSAPASCRASLLNVSSFITTFMAAQFLSELRVLAIDVETDIAALRVEFMMYLKDATTGNVSLFHQPILDPSDAPMIFTGWILAFDWVTGLREVVAFEGDKGALTVISTTYDWGASPAKSSEVPVNVAAYFRVFCQYISFALLMIATTAVLHTVVNGCNGEGYNLFEVNRVGGMVWIGRPLLFVRSLTALCI</sequence>
<feature type="non-terminal residue" evidence="2">
    <location>
        <position position="793"/>
    </location>
</feature>
<proteinExistence type="predicted"/>
<organism evidence="2 3">
    <name type="scientific">Achlya hypogyna</name>
    <name type="common">Oomycete</name>
    <name type="synonym">Protoachlya hypogyna</name>
    <dbReference type="NCBI Taxonomy" id="1202772"/>
    <lineage>
        <taxon>Eukaryota</taxon>
        <taxon>Sar</taxon>
        <taxon>Stramenopiles</taxon>
        <taxon>Oomycota</taxon>
        <taxon>Saprolegniomycetes</taxon>
        <taxon>Saprolegniales</taxon>
        <taxon>Achlyaceae</taxon>
        <taxon>Achlya</taxon>
    </lineage>
</organism>